<proteinExistence type="predicted"/>
<comment type="caution">
    <text evidence="1">The sequence shown here is derived from an EMBL/GenBank/DDBJ whole genome shotgun (WGS) entry which is preliminary data.</text>
</comment>
<dbReference type="Proteomes" id="UP000831701">
    <property type="component" value="Chromosome 18"/>
</dbReference>
<accession>A0ACB8VQU5</accession>
<evidence type="ECO:0000313" key="1">
    <source>
        <dbReference type="EMBL" id="KAI3357986.1"/>
    </source>
</evidence>
<reference evidence="1" key="1">
    <citation type="submission" date="2022-04" db="EMBL/GenBank/DDBJ databases">
        <title>Jade perch genome.</title>
        <authorList>
            <person name="Chao B."/>
        </authorList>
    </citation>
    <scope>NUCLEOTIDE SEQUENCE</scope>
    <source>
        <strain evidence="1">CB-2022</strain>
    </source>
</reference>
<name>A0ACB8VQU5_9TELE</name>
<keyword evidence="2" id="KW-1185">Reference proteome</keyword>
<organism evidence="1 2">
    <name type="scientific">Scortum barcoo</name>
    <name type="common">barcoo grunter</name>
    <dbReference type="NCBI Taxonomy" id="214431"/>
    <lineage>
        <taxon>Eukaryota</taxon>
        <taxon>Metazoa</taxon>
        <taxon>Chordata</taxon>
        <taxon>Craniata</taxon>
        <taxon>Vertebrata</taxon>
        <taxon>Euteleostomi</taxon>
        <taxon>Actinopterygii</taxon>
        <taxon>Neopterygii</taxon>
        <taxon>Teleostei</taxon>
        <taxon>Neoteleostei</taxon>
        <taxon>Acanthomorphata</taxon>
        <taxon>Eupercaria</taxon>
        <taxon>Centrarchiformes</taxon>
        <taxon>Terapontoidei</taxon>
        <taxon>Terapontidae</taxon>
        <taxon>Scortum</taxon>
    </lineage>
</organism>
<evidence type="ECO:0000313" key="2">
    <source>
        <dbReference type="Proteomes" id="UP000831701"/>
    </source>
</evidence>
<gene>
    <name evidence="1" type="ORF">L3Q82_003011</name>
</gene>
<protein>
    <submittedName>
        <fullName evidence="1">Uncharacterized protein</fullName>
    </submittedName>
</protein>
<dbReference type="EMBL" id="CM041548">
    <property type="protein sequence ID" value="KAI3357986.1"/>
    <property type="molecule type" value="Genomic_DNA"/>
</dbReference>
<sequence length="175" mass="19010">MASDLEVLILIPAASHFAANHPSSESWRSLLDEAKRTTSSPKIRDGLHLEILSINIMNRTGDKGQPWRSPIPIGNEQHPARPDTGQPCPVGLLLPPRLAPAALRPQLMTAASTMVARNRAHSDSISPANLRNAVEALPEVGVEDHLDRFFSQAFPANPHYPFGSYQVCPASFPAI</sequence>